<dbReference type="PRINTS" id="PR01264">
    <property type="entry name" value="MECHCHANNEL"/>
</dbReference>
<dbReference type="InterPro" id="IPR037673">
    <property type="entry name" value="MSC/AndL"/>
</dbReference>
<feature type="transmembrane region" description="Helical" evidence="9">
    <location>
        <begin position="67"/>
        <end position="89"/>
    </location>
</feature>
<keyword evidence="4 9" id="KW-0812">Transmembrane</keyword>
<dbReference type="Proteomes" id="UP000176288">
    <property type="component" value="Chromosome"/>
</dbReference>
<evidence type="ECO:0000256" key="1">
    <source>
        <dbReference type="ARBA" id="ARBA00004141"/>
    </source>
</evidence>
<dbReference type="AlphaFoldDB" id="A0A1D9MJ01"/>
<dbReference type="NCBIfam" id="TIGR00220">
    <property type="entry name" value="mscL"/>
    <property type="match status" value="1"/>
</dbReference>
<evidence type="ECO:0000256" key="2">
    <source>
        <dbReference type="ARBA" id="ARBA00022448"/>
    </source>
</evidence>
<keyword evidence="11" id="KW-1185">Reference proteome</keyword>
<protein>
    <submittedName>
        <fullName evidence="10">Mechanosensitive ion channel protein MscL</fullName>
    </submittedName>
</protein>
<keyword evidence="8" id="KW-0407">Ion channel</keyword>
<keyword evidence="6" id="KW-0406">Ion transport</keyword>
<gene>
    <name evidence="10" type="ORF">BK816_02355</name>
</gene>
<proteinExistence type="predicted"/>
<dbReference type="InterPro" id="IPR001185">
    <property type="entry name" value="MS_channel"/>
</dbReference>
<dbReference type="Pfam" id="PF01741">
    <property type="entry name" value="MscL"/>
    <property type="match status" value="1"/>
</dbReference>
<evidence type="ECO:0000256" key="8">
    <source>
        <dbReference type="ARBA" id="ARBA00023303"/>
    </source>
</evidence>
<dbReference type="GO" id="GO:0016020">
    <property type="term" value="C:membrane"/>
    <property type="evidence" value="ECO:0007669"/>
    <property type="project" value="UniProtKB-SubCell"/>
</dbReference>
<evidence type="ECO:0000256" key="5">
    <source>
        <dbReference type="ARBA" id="ARBA00022989"/>
    </source>
</evidence>
<dbReference type="OrthoDB" id="9810350at2"/>
<name>A0A1D9MJ01_9ACTO</name>
<keyword evidence="2" id="KW-0813">Transport</keyword>
<evidence type="ECO:0000313" key="11">
    <source>
        <dbReference type="Proteomes" id="UP000176288"/>
    </source>
</evidence>
<dbReference type="GO" id="GO:0008381">
    <property type="term" value="F:mechanosensitive monoatomic ion channel activity"/>
    <property type="evidence" value="ECO:0007669"/>
    <property type="project" value="InterPro"/>
</dbReference>
<organism evidence="10 11">
    <name type="scientific">Boudabousia tangfeifanii</name>
    <dbReference type="NCBI Taxonomy" id="1912795"/>
    <lineage>
        <taxon>Bacteria</taxon>
        <taxon>Bacillati</taxon>
        <taxon>Actinomycetota</taxon>
        <taxon>Actinomycetes</taxon>
        <taxon>Actinomycetales</taxon>
        <taxon>Actinomycetaceae</taxon>
        <taxon>Boudabousia</taxon>
    </lineage>
</organism>
<dbReference type="Gene3D" id="1.10.1200.120">
    <property type="entry name" value="Large-conductance mechanosensitive channel, MscL, domain 1"/>
    <property type="match status" value="1"/>
</dbReference>
<dbReference type="EMBL" id="CP017812">
    <property type="protein sequence ID" value="AOZ72285.1"/>
    <property type="molecule type" value="Genomic_DNA"/>
</dbReference>
<keyword evidence="3" id="KW-1003">Cell membrane</keyword>
<comment type="subcellular location">
    <subcellularLocation>
        <location evidence="1">Membrane</location>
        <topology evidence="1">Multi-pass membrane protein</topology>
    </subcellularLocation>
</comment>
<evidence type="ECO:0000256" key="9">
    <source>
        <dbReference type="SAM" id="Phobius"/>
    </source>
</evidence>
<feature type="transmembrane region" description="Helical" evidence="9">
    <location>
        <begin position="21"/>
        <end position="47"/>
    </location>
</feature>
<dbReference type="PANTHER" id="PTHR30266">
    <property type="entry name" value="MECHANOSENSITIVE CHANNEL MSCL"/>
    <property type="match status" value="1"/>
</dbReference>
<dbReference type="SUPFAM" id="SSF81330">
    <property type="entry name" value="Gated mechanosensitive channel"/>
    <property type="match status" value="1"/>
</dbReference>
<dbReference type="KEGG" id="avu:BK816_02355"/>
<reference evidence="10 11" key="1">
    <citation type="submission" date="2016-10" db="EMBL/GenBank/DDBJ databases">
        <title>Actinomyces aegypiusis sp. nov., isolated from the Aegypius monachus in Qinghai Tibet Plateau China.</title>
        <authorList>
            <person name="Wang Y."/>
        </authorList>
    </citation>
    <scope>NUCLEOTIDE SEQUENCE [LARGE SCALE GENOMIC DNA]</scope>
    <source>
        <strain evidence="10 11">VUL4_3</strain>
    </source>
</reference>
<dbReference type="InterPro" id="IPR036019">
    <property type="entry name" value="MscL_channel"/>
</dbReference>
<dbReference type="PANTHER" id="PTHR30266:SF2">
    <property type="entry name" value="LARGE-CONDUCTANCE MECHANOSENSITIVE CHANNEL"/>
    <property type="match status" value="1"/>
</dbReference>
<dbReference type="STRING" id="1912795.BK816_02355"/>
<evidence type="ECO:0000313" key="10">
    <source>
        <dbReference type="EMBL" id="AOZ72285.1"/>
    </source>
</evidence>
<evidence type="ECO:0000256" key="6">
    <source>
        <dbReference type="ARBA" id="ARBA00023065"/>
    </source>
</evidence>
<accession>A0A1D9MJ01</accession>
<evidence type="ECO:0000256" key="7">
    <source>
        <dbReference type="ARBA" id="ARBA00023136"/>
    </source>
</evidence>
<keyword evidence="7 9" id="KW-0472">Membrane</keyword>
<evidence type="ECO:0000256" key="3">
    <source>
        <dbReference type="ARBA" id="ARBA00022475"/>
    </source>
</evidence>
<dbReference type="RefSeq" id="WP_071163751.1">
    <property type="nucleotide sequence ID" value="NZ_CP017812.1"/>
</dbReference>
<sequence>MIQGFKDFISRGNVVDMAVGVIIAGAFAPIIKAITDLLLGFIAAIFGQPNFDQVGHFTLNGAEFYPGTIITALINFLIVAAAIYFFVVVPINKMRERKAAGLEEETAAPTEDVALLTEIRDLLARQNH</sequence>
<keyword evidence="5 9" id="KW-1133">Transmembrane helix</keyword>
<evidence type="ECO:0000256" key="4">
    <source>
        <dbReference type="ARBA" id="ARBA00022692"/>
    </source>
</evidence>